<evidence type="ECO:0000256" key="7">
    <source>
        <dbReference type="HAMAP-Rule" id="MF_01374"/>
    </source>
</evidence>
<feature type="binding site" evidence="7">
    <location>
        <position position="114"/>
    </location>
    <ligand>
        <name>Zn(2+)</name>
        <dbReference type="ChEBI" id="CHEBI:29105"/>
        <label>1</label>
    </ligand>
</feature>
<dbReference type="CDD" id="cd07723">
    <property type="entry name" value="hydroxyacylglutathione_hydrolase_MBL-fold"/>
    <property type="match status" value="1"/>
</dbReference>
<feature type="binding site" evidence="7">
    <location>
        <position position="63"/>
    </location>
    <ligand>
        <name>Zn(2+)</name>
        <dbReference type="ChEBI" id="CHEBI:29105"/>
        <label>2</label>
    </ligand>
</feature>
<dbReference type="PIRSF" id="PIRSF005457">
    <property type="entry name" value="Glx"/>
    <property type="match status" value="1"/>
</dbReference>
<dbReference type="NCBIfam" id="TIGR03413">
    <property type="entry name" value="GSH_gloB"/>
    <property type="match status" value="1"/>
</dbReference>
<gene>
    <name evidence="7 9" type="primary">gloB</name>
    <name evidence="9" type="ORF">GCM10022277_05360</name>
</gene>
<protein>
    <recommendedName>
        <fullName evidence="7">Hydroxyacylglutathione hydrolase</fullName>
        <ecNumber evidence="7">3.1.2.6</ecNumber>
    </recommendedName>
    <alternativeName>
        <fullName evidence="7">Glyoxalase II</fullName>
        <shortName evidence="7">Glx II</shortName>
    </alternativeName>
</protein>
<accession>A0ABP7M2K6</accession>
<dbReference type="InterPro" id="IPR035680">
    <property type="entry name" value="Clx_II_MBL"/>
</dbReference>
<dbReference type="HAMAP" id="MF_01374">
    <property type="entry name" value="Glyoxalase_2"/>
    <property type="match status" value="1"/>
</dbReference>
<comment type="cofactor">
    <cofactor evidence="7">
        <name>Zn(2+)</name>
        <dbReference type="ChEBI" id="CHEBI:29105"/>
    </cofactor>
    <text evidence="7">Binds 2 Zn(2+) ions per subunit.</text>
</comment>
<keyword evidence="6 7" id="KW-0862">Zinc</keyword>
<feature type="binding site" evidence="7">
    <location>
        <position position="62"/>
    </location>
    <ligand>
        <name>Zn(2+)</name>
        <dbReference type="ChEBI" id="CHEBI:29105"/>
        <label>2</label>
    </ligand>
</feature>
<keyword evidence="5 7" id="KW-0378">Hydrolase</keyword>
<evidence type="ECO:0000256" key="2">
    <source>
        <dbReference type="ARBA" id="ARBA00004963"/>
    </source>
</evidence>
<evidence type="ECO:0000256" key="1">
    <source>
        <dbReference type="ARBA" id="ARBA00001623"/>
    </source>
</evidence>
<dbReference type="GO" id="GO:0016787">
    <property type="term" value="F:hydrolase activity"/>
    <property type="evidence" value="ECO:0007669"/>
    <property type="project" value="UniProtKB-KW"/>
</dbReference>
<dbReference type="SUPFAM" id="SSF56281">
    <property type="entry name" value="Metallo-hydrolase/oxidoreductase"/>
    <property type="match status" value="1"/>
</dbReference>
<reference evidence="10" key="1">
    <citation type="journal article" date="2019" name="Int. J. Syst. Evol. Microbiol.">
        <title>The Global Catalogue of Microorganisms (GCM) 10K type strain sequencing project: providing services to taxonomists for standard genome sequencing and annotation.</title>
        <authorList>
            <consortium name="The Broad Institute Genomics Platform"/>
            <consortium name="The Broad Institute Genome Sequencing Center for Infectious Disease"/>
            <person name="Wu L."/>
            <person name="Ma J."/>
        </authorList>
    </citation>
    <scope>NUCLEOTIDE SEQUENCE [LARGE SCALE GENOMIC DNA]</scope>
    <source>
        <strain evidence="10">JCM 17551</strain>
    </source>
</reference>
<dbReference type="Pfam" id="PF16123">
    <property type="entry name" value="HAGH_C"/>
    <property type="match status" value="1"/>
</dbReference>
<feature type="binding site" evidence="7">
    <location>
        <position position="58"/>
    </location>
    <ligand>
        <name>Zn(2+)</name>
        <dbReference type="ChEBI" id="CHEBI:29105"/>
        <label>1</label>
    </ligand>
</feature>
<organism evidence="9 10">
    <name type="scientific">Litoribacillus peritrichatus</name>
    <dbReference type="NCBI Taxonomy" id="718191"/>
    <lineage>
        <taxon>Bacteria</taxon>
        <taxon>Pseudomonadati</taxon>
        <taxon>Pseudomonadota</taxon>
        <taxon>Gammaproteobacteria</taxon>
        <taxon>Oceanospirillales</taxon>
        <taxon>Oceanospirillaceae</taxon>
        <taxon>Litoribacillus</taxon>
    </lineage>
</organism>
<feature type="binding site" evidence="7">
    <location>
        <position position="136"/>
    </location>
    <ligand>
        <name>Zn(2+)</name>
        <dbReference type="ChEBI" id="CHEBI:29105"/>
        <label>1</label>
    </ligand>
</feature>
<evidence type="ECO:0000256" key="6">
    <source>
        <dbReference type="ARBA" id="ARBA00022833"/>
    </source>
</evidence>
<dbReference type="InterPro" id="IPR017782">
    <property type="entry name" value="Hydroxyacylglutathione_Hdrlase"/>
</dbReference>
<dbReference type="InterPro" id="IPR036866">
    <property type="entry name" value="RibonucZ/Hydroxyglut_hydro"/>
</dbReference>
<comment type="pathway">
    <text evidence="2 7">Secondary metabolite metabolism; methylglyoxal degradation; (R)-lactate from methylglyoxal: step 2/2.</text>
</comment>
<dbReference type="InterPro" id="IPR032282">
    <property type="entry name" value="HAGH_C"/>
</dbReference>
<dbReference type="Proteomes" id="UP001501565">
    <property type="component" value="Unassembled WGS sequence"/>
</dbReference>
<evidence type="ECO:0000256" key="5">
    <source>
        <dbReference type="ARBA" id="ARBA00022801"/>
    </source>
</evidence>
<evidence type="ECO:0000256" key="3">
    <source>
        <dbReference type="ARBA" id="ARBA00006759"/>
    </source>
</evidence>
<dbReference type="EC" id="3.1.2.6" evidence="7"/>
<evidence type="ECO:0000313" key="9">
    <source>
        <dbReference type="EMBL" id="GAA3913684.1"/>
    </source>
</evidence>
<proteinExistence type="inferred from homology"/>
<dbReference type="Pfam" id="PF00753">
    <property type="entry name" value="Lactamase_B"/>
    <property type="match status" value="1"/>
</dbReference>
<evidence type="ECO:0000259" key="8">
    <source>
        <dbReference type="SMART" id="SM00849"/>
    </source>
</evidence>
<feature type="binding site" evidence="7">
    <location>
        <position position="136"/>
    </location>
    <ligand>
        <name>Zn(2+)</name>
        <dbReference type="ChEBI" id="CHEBI:29105"/>
        <label>2</label>
    </ligand>
</feature>
<sequence>MPESTVSVLPIYAYTDNYIWCITNDNHQAWVVDPGHAGVVEDYLSSNHLKLKGILVTHHHWDHITGIKELIQNRDIPVYGPDSDKISEITNTVSEGDQLCIFDLPVSIMEVPGHTKDHIAYLMQTSNDSPTLFCGDTLFSAGCGRVFDGSAELLFSSLNRINQLPEDTQVFCTHEYTTANLKFALAVEPDNQAIQKEITRVNQLDLTSCPSLPTTLKKERKINPFMRCAQQSVQRNVALAQKIGADSLTEKDCFIALRRWKDTF</sequence>
<name>A0ABP7M2K6_9GAMM</name>
<comment type="catalytic activity">
    <reaction evidence="1 7">
        <text>an S-(2-hydroxyacyl)glutathione + H2O = a 2-hydroxy carboxylate + glutathione + H(+)</text>
        <dbReference type="Rhea" id="RHEA:21864"/>
        <dbReference type="ChEBI" id="CHEBI:15377"/>
        <dbReference type="ChEBI" id="CHEBI:15378"/>
        <dbReference type="ChEBI" id="CHEBI:57925"/>
        <dbReference type="ChEBI" id="CHEBI:58896"/>
        <dbReference type="ChEBI" id="CHEBI:71261"/>
        <dbReference type="EC" id="3.1.2.6"/>
    </reaction>
</comment>
<comment type="function">
    <text evidence="7">Thiolesterase that catalyzes the hydrolysis of S-D-lactoyl-glutathione to form glutathione and D-lactic acid.</text>
</comment>
<dbReference type="RefSeq" id="WP_344795220.1">
    <property type="nucleotide sequence ID" value="NZ_BAABBN010000004.1"/>
</dbReference>
<comment type="caution">
    <text evidence="9">The sequence shown here is derived from an EMBL/GenBank/DDBJ whole genome shotgun (WGS) entry which is preliminary data.</text>
</comment>
<feature type="domain" description="Metallo-beta-lactamase" evidence="8">
    <location>
        <begin position="16"/>
        <end position="174"/>
    </location>
</feature>
<dbReference type="InterPro" id="IPR050110">
    <property type="entry name" value="Glyoxalase_II_hydrolase"/>
</dbReference>
<keyword evidence="4 7" id="KW-0479">Metal-binding</keyword>
<evidence type="ECO:0000313" key="10">
    <source>
        <dbReference type="Proteomes" id="UP001501565"/>
    </source>
</evidence>
<comment type="similarity">
    <text evidence="3 7">Belongs to the metallo-beta-lactamase superfamily. Glyoxalase II family.</text>
</comment>
<feature type="binding site" evidence="7">
    <location>
        <position position="60"/>
    </location>
    <ligand>
        <name>Zn(2+)</name>
        <dbReference type="ChEBI" id="CHEBI:29105"/>
        <label>1</label>
    </ligand>
</feature>
<evidence type="ECO:0000256" key="4">
    <source>
        <dbReference type="ARBA" id="ARBA00022723"/>
    </source>
</evidence>
<dbReference type="InterPro" id="IPR001279">
    <property type="entry name" value="Metallo-B-lactamas"/>
</dbReference>
<dbReference type="EMBL" id="BAABBN010000004">
    <property type="protein sequence ID" value="GAA3913684.1"/>
    <property type="molecule type" value="Genomic_DNA"/>
</dbReference>
<dbReference type="PANTHER" id="PTHR43705">
    <property type="entry name" value="HYDROXYACYLGLUTATHIONE HYDROLASE"/>
    <property type="match status" value="1"/>
</dbReference>
<feature type="binding site" evidence="7">
    <location>
        <position position="174"/>
    </location>
    <ligand>
        <name>Zn(2+)</name>
        <dbReference type="ChEBI" id="CHEBI:29105"/>
        <label>2</label>
    </ligand>
</feature>
<dbReference type="SMART" id="SM00849">
    <property type="entry name" value="Lactamase_B"/>
    <property type="match status" value="1"/>
</dbReference>
<dbReference type="PANTHER" id="PTHR43705:SF1">
    <property type="entry name" value="HYDROXYACYLGLUTATHIONE HYDROLASE GLOB"/>
    <property type="match status" value="1"/>
</dbReference>
<keyword evidence="10" id="KW-1185">Reference proteome</keyword>
<comment type="subunit">
    <text evidence="7">Monomer.</text>
</comment>
<dbReference type="Gene3D" id="3.60.15.10">
    <property type="entry name" value="Ribonuclease Z/Hydroxyacylglutathione hydrolase-like"/>
    <property type="match status" value="1"/>
</dbReference>